<evidence type="ECO:0000259" key="5">
    <source>
        <dbReference type="Pfam" id="PF02384"/>
    </source>
</evidence>
<organism evidence="6 7">
    <name type="scientific">Pseudomonas syringae pv. helianthi</name>
    <dbReference type="NCBI Taxonomy" id="251654"/>
    <lineage>
        <taxon>Bacteria</taxon>
        <taxon>Pseudomonadati</taxon>
        <taxon>Pseudomonadota</taxon>
        <taxon>Gammaproteobacteria</taxon>
        <taxon>Pseudomonadales</taxon>
        <taxon>Pseudomonadaceae</taxon>
        <taxon>Pseudomonas</taxon>
    </lineage>
</organism>
<comment type="caution">
    <text evidence="6">The sequence shown here is derived from an EMBL/GenBank/DDBJ whole genome shotgun (WGS) entry which is preliminary data.</text>
</comment>
<keyword evidence="4" id="KW-0680">Restriction system</keyword>
<dbReference type="GO" id="GO:0009307">
    <property type="term" value="P:DNA restriction-modification system"/>
    <property type="evidence" value="ECO:0007669"/>
    <property type="project" value="UniProtKB-KW"/>
</dbReference>
<dbReference type="InterPro" id="IPR003356">
    <property type="entry name" value="DNA_methylase_A-5"/>
</dbReference>
<comment type="similarity">
    <text evidence="1">Belongs to the N(4)/N(6)-methyltransferase family.</text>
</comment>
<dbReference type="RefSeq" id="WP_122391510.1">
    <property type="nucleotide sequence ID" value="NZ_RBUT01000044.1"/>
</dbReference>
<reference evidence="6 7" key="1">
    <citation type="submission" date="2018-08" db="EMBL/GenBank/DDBJ databases">
        <title>Recombination of ecologically and evolutionarily significant loci maintains genetic cohesion in the Pseudomonas syringae species complex.</title>
        <authorList>
            <person name="Dillon M."/>
            <person name="Thakur S."/>
            <person name="Almeida R.N.D."/>
            <person name="Weir B.S."/>
            <person name="Guttman D.S."/>
        </authorList>
    </citation>
    <scope>NUCLEOTIDE SEQUENCE [LARGE SCALE GENOMIC DNA]</scope>
    <source>
        <strain evidence="6 7">ICMP 3263</strain>
    </source>
</reference>
<proteinExistence type="inferred from homology"/>
<accession>A0A3M6D6B0</accession>
<protein>
    <recommendedName>
        <fullName evidence="5">DNA methylase adenine-specific domain-containing protein</fullName>
    </recommendedName>
</protein>
<keyword evidence="3" id="KW-0808">Transferase</keyword>
<evidence type="ECO:0000313" key="6">
    <source>
        <dbReference type="EMBL" id="RMV51483.1"/>
    </source>
</evidence>
<dbReference type="PRINTS" id="PR00507">
    <property type="entry name" value="N12N6MTFRASE"/>
</dbReference>
<evidence type="ECO:0000256" key="3">
    <source>
        <dbReference type="ARBA" id="ARBA00022679"/>
    </source>
</evidence>
<dbReference type="InterPro" id="IPR029063">
    <property type="entry name" value="SAM-dependent_MTases_sf"/>
</dbReference>
<dbReference type="InterPro" id="IPR002052">
    <property type="entry name" value="DNA_methylase_N6_adenine_CS"/>
</dbReference>
<dbReference type="GO" id="GO:0003677">
    <property type="term" value="F:DNA binding"/>
    <property type="evidence" value="ECO:0007669"/>
    <property type="project" value="InterPro"/>
</dbReference>
<dbReference type="Pfam" id="PF02384">
    <property type="entry name" value="N6_Mtase"/>
    <property type="match status" value="1"/>
</dbReference>
<dbReference type="GO" id="GO:0032259">
    <property type="term" value="P:methylation"/>
    <property type="evidence" value="ECO:0007669"/>
    <property type="project" value="UniProtKB-KW"/>
</dbReference>
<dbReference type="GO" id="GO:0008170">
    <property type="term" value="F:N-methyltransferase activity"/>
    <property type="evidence" value="ECO:0007669"/>
    <property type="project" value="InterPro"/>
</dbReference>
<keyword evidence="2" id="KW-0489">Methyltransferase</keyword>
<evidence type="ECO:0000313" key="7">
    <source>
        <dbReference type="Proteomes" id="UP000279173"/>
    </source>
</evidence>
<dbReference type="AlphaFoldDB" id="A0A3M6D6B0"/>
<evidence type="ECO:0000256" key="1">
    <source>
        <dbReference type="ARBA" id="ARBA00006594"/>
    </source>
</evidence>
<dbReference type="EMBL" id="RBUT01000044">
    <property type="protein sequence ID" value="RMV51483.1"/>
    <property type="molecule type" value="Genomic_DNA"/>
</dbReference>
<evidence type="ECO:0000256" key="2">
    <source>
        <dbReference type="ARBA" id="ARBA00022603"/>
    </source>
</evidence>
<feature type="domain" description="DNA methylase adenine-specific" evidence="5">
    <location>
        <begin position="5"/>
        <end position="196"/>
    </location>
</feature>
<dbReference type="Proteomes" id="UP000279173">
    <property type="component" value="Unassembled WGS sequence"/>
</dbReference>
<evidence type="ECO:0000256" key="4">
    <source>
        <dbReference type="ARBA" id="ARBA00022747"/>
    </source>
</evidence>
<dbReference type="SUPFAM" id="SSF53335">
    <property type="entry name" value="S-adenosyl-L-methionine-dependent methyltransferases"/>
    <property type="match status" value="1"/>
</dbReference>
<name>A0A3M6D6B0_9PSED</name>
<gene>
    <name evidence="6" type="ORF">ALP10_00700</name>
</gene>
<sequence>MIDIHYTPNELATAMVECIPEGFNPGTIADFSAGEGSLLYRAARRWPSATIFANDLNKSSCRMLACRNQAWSVSCSDFLKATSHSHTKFASKKGSIDLILLNPPFSERGRRPVEWFDRNSFKSGLATRFVYLSLNYLSSDGYMLAILPNGSLTSERDSQGWAHIQSKYSVEIVTDNHMRAFKNAAARTSIVIIRRKSLGDNFQAPRPSFKSGALNVVRRGRVQMHSVRFNNSGFPLVHTTELVGGKARISDRDGLVLSTTIIRGPALLFPRVGMVTPGKVCFLEDDITVTLSDCVLAVEFETSAELKAAKDFIISDWSSFSSIYGGTGAKYTTVKKAEAYFQVLIPALEVSDFKRSHNHAQARLSSLGMRVLT</sequence>
<dbReference type="PROSITE" id="PS00092">
    <property type="entry name" value="N6_MTASE"/>
    <property type="match status" value="1"/>
</dbReference>
<dbReference type="Gene3D" id="3.40.50.150">
    <property type="entry name" value="Vaccinia Virus protein VP39"/>
    <property type="match status" value="1"/>
</dbReference>